<feature type="transmembrane region" description="Helical" evidence="1">
    <location>
        <begin position="197"/>
        <end position="214"/>
    </location>
</feature>
<accession>A0A1Q5PK05</accession>
<gene>
    <name evidence="2" type="ORF">BM477_07355</name>
</gene>
<dbReference type="RefSeq" id="WP_075362049.1">
    <property type="nucleotide sequence ID" value="NZ_MPDM01000009.1"/>
</dbReference>
<feature type="transmembrane region" description="Helical" evidence="1">
    <location>
        <begin position="221"/>
        <end position="242"/>
    </location>
</feature>
<reference evidence="3" key="1">
    <citation type="submission" date="2016-11" db="EMBL/GenBank/DDBJ databases">
        <title>Actinomyces gypaetusis sp. nov. isolated from Gypaetus barbatus in Qinghai Tibet Plateau China.</title>
        <authorList>
            <person name="Meng X."/>
        </authorList>
    </citation>
    <scope>NUCLEOTIDE SEQUENCE [LARGE SCALE GENOMIC DNA]</scope>
    <source>
        <strain evidence="3">DSM 15383</strain>
    </source>
</reference>
<comment type="caution">
    <text evidence="2">The sequence shown here is derived from an EMBL/GenBank/DDBJ whole genome shotgun (WGS) entry which is preliminary data.</text>
</comment>
<sequence>MLFASVPIQAWGMALAVLILLMLLNELARFNKWTGLSIFIILPIVLTVFVWPTTSGPSSGASTANWFQWAKVYSALAGCIIFWGLRFFPKVQKLKWYYVLPPAILAINIMEAVVREFEIMGMEETVIDGMTYIGGGWNFFNSIAGILNILTICGWYGIIISKGRQRDMIWPDMMWFWIIAYDLWNFAYLYNVVTDRAVYGGLVLLLSCTIPAFFIKPGSWLQARAATLAIWMMIVMTFPNFFTEGQYAIHSTHNPTMYWIVSMLAFISNVAVAVYQVRMIVKTRRNPIRGELYTDSRSYKKIYSDNIDVEGIPSPAALAYPEIEKKKHLKR</sequence>
<feature type="transmembrane region" description="Helical" evidence="1">
    <location>
        <begin position="36"/>
        <end position="54"/>
    </location>
</feature>
<protein>
    <submittedName>
        <fullName evidence="2">Uncharacterized protein</fullName>
    </submittedName>
</protein>
<evidence type="ECO:0000256" key="1">
    <source>
        <dbReference type="SAM" id="Phobius"/>
    </source>
</evidence>
<feature type="transmembrane region" description="Helical" evidence="1">
    <location>
        <begin position="66"/>
        <end position="85"/>
    </location>
</feature>
<dbReference type="InterPro" id="IPR043747">
    <property type="entry name" value="DUF5692"/>
</dbReference>
<evidence type="ECO:0000313" key="2">
    <source>
        <dbReference type="EMBL" id="OKL46239.1"/>
    </source>
</evidence>
<keyword evidence="1" id="KW-0472">Membrane</keyword>
<keyword evidence="1" id="KW-1133">Transmembrane helix</keyword>
<proteinExistence type="predicted"/>
<feature type="transmembrane region" description="Helical" evidence="1">
    <location>
        <begin position="173"/>
        <end position="191"/>
    </location>
</feature>
<feature type="transmembrane region" description="Helical" evidence="1">
    <location>
        <begin position="6"/>
        <end position="24"/>
    </location>
</feature>
<dbReference type="Proteomes" id="UP000186465">
    <property type="component" value="Unassembled WGS sequence"/>
</dbReference>
<feature type="transmembrane region" description="Helical" evidence="1">
    <location>
        <begin position="257"/>
        <end position="275"/>
    </location>
</feature>
<name>A0A1Q5PK05_9ACTO</name>
<dbReference type="EMBL" id="MPDM01000009">
    <property type="protein sequence ID" value="OKL46239.1"/>
    <property type="molecule type" value="Genomic_DNA"/>
</dbReference>
<dbReference type="STRING" id="156892.BM477_07355"/>
<keyword evidence="1" id="KW-0812">Transmembrane</keyword>
<dbReference type="Pfam" id="PF18948">
    <property type="entry name" value="DUF5692"/>
    <property type="match status" value="1"/>
</dbReference>
<keyword evidence="3" id="KW-1185">Reference proteome</keyword>
<organism evidence="2 3">
    <name type="scientific">Boudabousia marimammalium</name>
    <dbReference type="NCBI Taxonomy" id="156892"/>
    <lineage>
        <taxon>Bacteria</taxon>
        <taxon>Bacillati</taxon>
        <taxon>Actinomycetota</taxon>
        <taxon>Actinomycetes</taxon>
        <taxon>Actinomycetales</taxon>
        <taxon>Actinomycetaceae</taxon>
        <taxon>Boudabousia</taxon>
    </lineage>
</organism>
<dbReference type="AlphaFoldDB" id="A0A1Q5PK05"/>
<feature type="transmembrane region" description="Helical" evidence="1">
    <location>
        <begin position="139"/>
        <end position="161"/>
    </location>
</feature>
<evidence type="ECO:0000313" key="3">
    <source>
        <dbReference type="Proteomes" id="UP000186465"/>
    </source>
</evidence>